<dbReference type="Pfam" id="PF13853">
    <property type="entry name" value="7tm_4"/>
    <property type="match status" value="1"/>
</dbReference>
<feature type="transmembrane region" description="Helical" evidence="11">
    <location>
        <begin position="183"/>
        <end position="205"/>
    </location>
</feature>
<dbReference type="InterPro" id="IPR000725">
    <property type="entry name" value="Olfact_rcpt"/>
</dbReference>
<keyword evidence="7 11" id="KW-0472">Membrane</keyword>
<dbReference type="InterPro" id="IPR017452">
    <property type="entry name" value="GPCR_Rhodpsn_7TM"/>
</dbReference>
<dbReference type="PRINTS" id="PR00245">
    <property type="entry name" value="OLFACTORYR"/>
</dbReference>
<sequence length="360" mass="40550">MPKGNGHIYATVVTALGSLEQNSDLMGVALPLAKQTIALESDAAPQYFSPLISLRFGWVPWAGIYALLVQFPPLLHVLLALLGNCTILFIVRAEHSLHEPMYLFLCMLAIIDLILSSFTMPKMIGLFWFDAKEIEFGACLTQMFFIHSLSAMESTILLAMAFDRYIAICNPLRHSSILTNRMVAKIGLVTLIRGFIFFFPLPFLLKRLSYCRTNVLSHSFCLHQDMMKLSCIDKTVNIVYGLFIILSVMGIDSLFIILSYILIVRSVLSLSSREAGMKAFNTCISHICAVLMFYIPLIGLSVIHRFGTRSTSRTHIIMADIYLLVPPVLNPIVYGIKTKQIRNRIMKMFHQNALRSDLCN</sequence>
<dbReference type="GO" id="GO:0004984">
    <property type="term" value="F:olfactory receptor activity"/>
    <property type="evidence" value="ECO:0007669"/>
    <property type="project" value="InterPro"/>
</dbReference>
<evidence type="ECO:0000256" key="11">
    <source>
        <dbReference type="RuleBase" id="RU363047"/>
    </source>
</evidence>
<dbReference type="OrthoDB" id="9444602at2759"/>
<feature type="domain" description="G-protein coupled receptors family 1 profile" evidence="12">
    <location>
        <begin position="83"/>
        <end position="334"/>
    </location>
</feature>
<keyword evidence="11" id="KW-1003">Cell membrane</keyword>
<evidence type="ECO:0000256" key="8">
    <source>
        <dbReference type="ARBA" id="ARBA00023170"/>
    </source>
</evidence>
<dbReference type="GO" id="GO:0005886">
    <property type="term" value="C:plasma membrane"/>
    <property type="evidence" value="ECO:0007669"/>
    <property type="project" value="UniProtKB-SubCell"/>
</dbReference>
<evidence type="ECO:0000256" key="4">
    <source>
        <dbReference type="ARBA" id="ARBA00022725"/>
    </source>
</evidence>
<dbReference type="PROSITE" id="PS50262">
    <property type="entry name" value="G_PROTEIN_RECEP_F1_2"/>
    <property type="match status" value="1"/>
</dbReference>
<protein>
    <recommendedName>
        <fullName evidence="11">Olfactory receptor</fullName>
    </recommendedName>
</protein>
<feature type="transmembrane region" description="Helical" evidence="11">
    <location>
        <begin position="316"/>
        <end position="336"/>
    </location>
</feature>
<dbReference type="CDD" id="cd15222">
    <property type="entry name" value="7tmA_OR51-like"/>
    <property type="match status" value="1"/>
</dbReference>
<evidence type="ECO:0000256" key="3">
    <source>
        <dbReference type="ARBA" id="ARBA00022692"/>
    </source>
</evidence>
<keyword evidence="3 10" id="KW-0812">Transmembrane</keyword>
<accession>A0A6P8RK04</accession>
<gene>
    <name evidence="14" type="primary">LOC117362320</name>
</gene>
<dbReference type="InParanoid" id="A0A6P8RK04"/>
<keyword evidence="9 10" id="KW-0807">Transducer</keyword>
<comment type="subcellular location">
    <subcellularLocation>
        <location evidence="11">Cell membrane</location>
        <topology evidence="11">Multi-pass membrane protein</topology>
    </subcellularLocation>
    <subcellularLocation>
        <location evidence="1">Membrane</location>
        <topology evidence="1">Multi-pass membrane protein</topology>
    </subcellularLocation>
</comment>
<evidence type="ECO:0000313" key="13">
    <source>
        <dbReference type="Proteomes" id="UP000515159"/>
    </source>
</evidence>
<keyword evidence="2 11" id="KW-0716">Sensory transduction</keyword>
<dbReference type="PANTHER" id="PTHR26450:SF166">
    <property type="entry name" value="OLFACTORY RECEPTOR 51D1"/>
    <property type="match status" value="1"/>
</dbReference>
<keyword evidence="6 10" id="KW-0297">G-protein coupled receptor</keyword>
<keyword evidence="4 11" id="KW-0552">Olfaction</keyword>
<feature type="transmembrane region" description="Helical" evidence="11">
    <location>
        <begin position="64"/>
        <end position="90"/>
    </location>
</feature>
<dbReference type="PANTHER" id="PTHR26450">
    <property type="entry name" value="OLFACTORY RECEPTOR 56B1-RELATED"/>
    <property type="match status" value="1"/>
</dbReference>
<evidence type="ECO:0000256" key="5">
    <source>
        <dbReference type="ARBA" id="ARBA00022989"/>
    </source>
</evidence>
<comment type="similarity">
    <text evidence="10">Belongs to the G-protein coupled receptor 1 family.</text>
</comment>
<dbReference type="KEGG" id="gsh:117362320"/>
<dbReference type="RefSeq" id="XP_033804441.1">
    <property type="nucleotide sequence ID" value="XM_033948550.1"/>
</dbReference>
<dbReference type="GO" id="GO:0071396">
    <property type="term" value="P:cellular response to lipid"/>
    <property type="evidence" value="ECO:0007669"/>
    <property type="project" value="UniProtKB-ARBA"/>
</dbReference>
<feature type="transmembrane region" description="Helical" evidence="11">
    <location>
        <begin position="238"/>
        <end position="263"/>
    </location>
</feature>
<keyword evidence="8 10" id="KW-0675">Receptor</keyword>
<reference evidence="14" key="1">
    <citation type="submission" date="2025-08" db="UniProtKB">
        <authorList>
            <consortium name="RefSeq"/>
        </authorList>
    </citation>
    <scope>IDENTIFICATION</scope>
</reference>
<name>A0A6P8RK04_GEOSA</name>
<dbReference type="AlphaFoldDB" id="A0A6P8RK04"/>
<dbReference type="InterPro" id="IPR000276">
    <property type="entry name" value="GPCR_Rhodpsn"/>
</dbReference>
<dbReference type="SUPFAM" id="SSF81321">
    <property type="entry name" value="Family A G protein-coupled receptor-like"/>
    <property type="match status" value="1"/>
</dbReference>
<organism evidence="13 14">
    <name type="scientific">Geotrypetes seraphini</name>
    <name type="common">Gaboon caecilian</name>
    <name type="synonym">Caecilia seraphini</name>
    <dbReference type="NCBI Taxonomy" id="260995"/>
    <lineage>
        <taxon>Eukaryota</taxon>
        <taxon>Metazoa</taxon>
        <taxon>Chordata</taxon>
        <taxon>Craniata</taxon>
        <taxon>Vertebrata</taxon>
        <taxon>Euteleostomi</taxon>
        <taxon>Amphibia</taxon>
        <taxon>Gymnophiona</taxon>
        <taxon>Geotrypetes</taxon>
    </lineage>
</organism>
<dbReference type="PROSITE" id="PS00237">
    <property type="entry name" value="G_PROTEIN_RECEP_F1_1"/>
    <property type="match status" value="1"/>
</dbReference>
<feature type="transmembrane region" description="Helical" evidence="11">
    <location>
        <begin position="284"/>
        <end position="304"/>
    </location>
</feature>
<evidence type="ECO:0000256" key="7">
    <source>
        <dbReference type="ARBA" id="ARBA00023136"/>
    </source>
</evidence>
<keyword evidence="13" id="KW-1185">Reference proteome</keyword>
<dbReference type="SMART" id="SM01381">
    <property type="entry name" value="7TM_GPCR_Srsx"/>
    <property type="match status" value="1"/>
</dbReference>
<proteinExistence type="inferred from homology"/>
<feature type="transmembrane region" description="Helical" evidence="11">
    <location>
        <begin position="102"/>
        <end position="124"/>
    </location>
</feature>
<evidence type="ECO:0000256" key="6">
    <source>
        <dbReference type="ARBA" id="ARBA00023040"/>
    </source>
</evidence>
<keyword evidence="5 11" id="KW-1133">Transmembrane helix</keyword>
<feature type="transmembrane region" description="Helical" evidence="11">
    <location>
        <begin position="144"/>
        <end position="162"/>
    </location>
</feature>
<evidence type="ECO:0000256" key="2">
    <source>
        <dbReference type="ARBA" id="ARBA00022606"/>
    </source>
</evidence>
<dbReference type="Gene3D" id="1.20.1070.10">
    <property type="entry name" value="Rhodopsin 7-helix transmembrane proteins"/>
    <property type="match status" value="1"/>
</dbReference>
<dbReference type="GeneID" id="117362320"/>
<evidence type="ECO:0000256" key="9">
    <source>
        <dbReference type="ARBA" id="ARBA00023224"/>
    </source>
</evidence>
<dbReference type="Proteomes" id="UP000515159">
    <property type="component" value="Chromosome 6"/>
</dbReference>
<dbReference type="PRINTS" id="PR00237">
    <property type="entry name" value="GPCRRHODOPSN"/>
</dbReference>
<evidence type="ECO:0000256" key="1">
    <source>
        <dbReference type="ARBA" id="ARBA00004141"/>
    </source>
</evidence>
<dbReference type="InterPro" id="IPR050402">
    <property type="entry name" value="OR51/52/56-like"/>
</dbReference>
<evidence type="ECO:0000259" key="12">
    <source>
        <dbReference type="PROSITE" id="PS50262"/>
    </source>
</evidence>
<dbReference type="FunFam" id="1.20.1070.10:FF:000002">
    <property type="entry name" value="Olfactory receptor"/>
    <property type="match status" value="1"/>
</dbReference>
<dbReference type="GO" id="GO:0004930">
    <property type="term" value="F:G protein-coupled receptor activity"/>
    <property type="evidence" value="ECO:0007669"/>
    <property type="project" value="UniProtKB-KW"/>
</dbReference>
<evidence type="ECO:0000256" key="10">
    <source>
        <dbReference type="RuleBase" id="RU000688"/>
    </source>
</evidence>
<dbReference type="FunCoup" id="A0A6P8RK04">
    <property type="interactions" value="498"/>
</dbReference>
<evidence type="ECO:0000313" key="14">
    <source>
        <dbReference type="RefSeq" id="XP_033804441.1"/>
    </source>
</evidence>